<dbReference type="Pfam" id="PF05795">
    <property type="entry name" value="Plasmodium_Vir"/>
    <property type="match status" value="1"/>
</dbReference>
<dbReference type="AlphaFoldDB" id="A0A1G4EEE5"/>
<evidence type="ECO:0000313" key="2">
    <source>
        <dbReference type="Proteomes" id="UP000305196"/>
    </source>
</evidence>
<dbReference type="InterPro" id="IPR008780">
    <property type="entry name" value="Plasmodium_Vir"/>
</dbReference>
<dbReference type="VEuPathDB" id="PlasmoDB:PVPAM_100007200"/>
<protein>
    <submittedName>
        <fullName evidence="1">VIR protein</fullName>
    </submittedName>
</protein>
<dbReference type="EMBL" id="FLYI01000222">
    <property type="protein sequence ID" value="SCA81940.1"/>
    <property type="molecule type" value="Genomic_DNA"/>
</dbReference>
<accession>A0A1G4EEE5</accession>
<reference evidence="1 2" key="1">
    <citation type="submission" date="2016-07" db="EMBL/GenBank/DDBJ databases">
        <authorList>
            <consortium name="Pathogen Informatics"/>
        </authorList>
    </citation>
    <scope>NUCLEOTIDE SEQUENCE [LARGE SCALE GENOMIC DNA]</scope>
</reference>
<gene>
    <name evidence="1" type="ORF">PVC01_000050200</name>
</gene>
<dbReference type="VEuPathDB" id="PlasmoDB:PVP01_1001400"/>
<evidence type="ECO:0000313" key="1">
    <source>
        <dbReference type="EMBL" id="SCA81940.1"/>
    </source>
</evidence>
<sequence length="339" mass="39328">MDGDRNKYRYHSFCDIVMHKYNENVEEQSKFCLKLVRNLGCYPLVDNPYFDPKNDRCKILHYWIYNSIKNQRISNSLITECFDDYKGHMNGTGKTPNCHYYSYDDIYKDPVKMIKLEIFQSNINTVTDMLNKENKPLNHNLQNYICECVNIYKEMDKNYCRNNDDRDHKRELTCSTLKSFKTTYESFLSKNTYKNYKIPSLDDVENEYKNNCVSPKPKLPTTALRGNDEHALPTLIEDSDGQSDEYSTPKTFTDENQGSYMSRTVSTAVGTMAGASSILALLYKFTPGRNWMRSDIRGSRGRISNTLHAEQPNELFYDGFEGEVMGSYNPTYNVGYGSA</sequence>
<dbReference type="Proteomes" id="UP000305196">
    <property type="component" value="Unassembled WGS sequence"/>
</dbReference>
<dbReference type="VEuPathDB" id="PlasmoDB:PVW1_100017500"/>
<organism evidence="1 2">
    <name type="scientific">Plasmodium vivax</name>
    <name type="common">malaria parasite P. vivax</name>
    <dbReference type="NCBI Taxonomy" id="5855"/>
    <lineage>
        <taxon>Eukaryota</taxon>
        <taxon>Sar</taxon>
        <taxon>Alveolata</taxon>
        <taxon>Apicomplexa</taxon>
        <taxon>Aconoidasida</taxon>
        <taxon>Haemosporida</taxon>
        <taxon>Plasmodiidae</taxon>
        <taxon>Plasmodium</taxon>
        <taxon>Plasmodium (Plasmodium)</taxon>
    </lineage>
</organism>
<name>A0A1G4EEE5_PLAVI</name>
<proteinExistence type="predicted"/>